<organism evidence="8 9">
    <name type="scientific">Emericella nidulans (strain FGSC A4 / ATCC 38163 / CBS 112.46 / NRRL 194 / M139)</name>
    <name type="common">Aspergillus nidulans</name>
    <dbReference type="NCBI Taxonomy" id="227321"/>
    <lineage>
        <taxon>Eukaryota</taxon>
        <taxon>Fungi</taxon>
        <taxon>Dikarya</taxon>
        <taxon>Ascomycota</taxon>
        <taxon>Pezizomycotina</taxon>
        <taxon>Eurotiomycetes</taxon>
        <taxon>Eurotiomycetidae</taxon>
        <taxon>Eurotiales</taxon>
        <taxon>Aspergillaceae</taxon>
        <taxon>Aspergillus</taxon>
        <taxon>Aspergillus subgen. Nidulantes</taxon>
    </lineage>
</organism>
<keyword evidence="5" id="KW-0560">Oxidoreductase</keyword>
<dbReference type="InterPro" id="IPR006076">
    <property type="entry name" value="FAD-dep_OxRdtase"/>
</dbReference>
<proteinExistence type="inferred from homology"/>
<dbReference type="VEuPathDB" id="FungiDB:AN3870"/>
<dbReference type="Pfam" id="PF01266">
    <property type="entry name" value="DAO"/>
    <property type="match status" value="1"/>
</dbReference>
<name>C8V6G0_EMENI</name>
<evidence type="ECO:0000256" key="4">
    <source>
        <dbReference type="ARBA" id="ARBA00022827"/>
    </source>
</evidence>
<protein>
    <recommendedName>
        <fullName evidence="7">FAD dependent oxidoreductase domain-containing protein</fullName>
    </recommendedName>
</protein>
<dbReference type="OrthoDB" id="2219495at2759"/>
<evidence type="ECO:0000259" key="7">
    <source>
        <dbReference type="Pfam" id="PF01266"/>
    </source>
</evidence>
<dbReference type="PANTHER" id="PTHR10961">
    <property type="entry name" value="PEROXISOMAL SARCOSINE OXIDASE"/>
    <property type="match status" value="1"/>
</dbReference>
<evidence type="ECO:0000256" key="2">
    <source>
        <dbReference type="ARBA" id="ARBA00010989"/>
    </source>
</evidence>
<dbReference type="GeneID" id="2873292"/>
<dbReference type="InterPro" id="IPR036188">
    <property type="entry name" value="FAD/NAD-bd_sf"/>
</dbReference>
<dbReference type="EMBL" id="BN001302">
    <property type="protein sequence ID" value="CBF75201.1"/>
    <property type="molecule type" value="Genomic_DNA"/>
</dbReference>
<dbReference type="AlphaFoldDB" id="C8V6G0"/>
<keyword evidence="4" id="KW-0274">FAD</keyword>
<dbReference type="GO" id="GO:0050660">
    <property type="term" value="F:flavin adenine dinucleotide binding"/>
    <property type="evidence" value="ECO:0007669"/>
    <property type="project" value="InterPro"/>
</dbReference>
<comment type="similarity">
    <text evidence="2">Belongs to the MSOX/MTOX family.</text>
</comment>
<keyword evidence="9" id="KW-1185">Reference proteome</keyword>
<evidence type="ECO:0000256" key="3">
    <source>
        <dbReference type="ARBA" id="ARBA00022630"/>
    </source>
</evidence>
<comment type="cofactor">
    <cofactor evidence="1">
        <name>FAD</name>
        <dbReference type="ChEBI" id="CHEBI:57692"/>
    </cofactor>
</comment>
<dbReference type="eggNOG" id="KOG2820">
    <property type="taxonomic scope" value="Eukaryota"/>
</dbReference>
<dbReference type="OMA" id="GWIMGGH"/>
<dbReference type="Gene3D" id="3.50.50.60">
    <property type="entry name" value="FAD/NAD(P)-binding domain"/>
    <property type="match status" value="2"/>
</dbReference>
<dbReference type="HOGENOM" id="CLU_007884_0_2_1"/>
<evidence type="ECO:0000256" key="6">
    <source>
        <dbReference type="SAM" id="MobiDB-lite"/>
    </source>
</evidence>
<dbReference type="PANTHER" id="PTHR10961:SF26">
    <property type="entry name" value="L-SACCHAROPINE OXIDASE"/>
    <property type="match status" value="1"/>
</dbReference>
<dbReference type="Proteomes" id="UP000000560">
    <property type="component" value="Chromosome II"/>
</dbReference>
<dbReference type="SUPFAM" id="SSF51905">
    <property type="entry name" value="FAD/NAD(P)-binding domain"/>
    <property type="match status" value="1"/>
</dbReference>
<dbReference type="KEGG" id="ani:ANIA_03870"/>
<feature type="region of interest" description="Disordered" evidence="6">
    <location>
        <begin position="298"/>
        <end position="318"/>
    </location>
</feature>
<reference evidence="9" key="2">
    <citation type="journal article" date="2009" name="Fungal Genet. Biol.">
        <title>The 2008 update of the Aspergillus nidulans genome annotation: a community effort.</title>
        <authorList>
            <person name="Wortman J.R."/>
            <person name="Gilsenan J.M."/>
            <person name="Joardar V."/>
            <person name="Deegan J."/>
            <person name="Clutterbuck J."/>
            <person name="Andersen M.R."/>
            <person name="Archer D."/>
            <person name="Bencina M."/>
            <person name="Braus G."/>
            <person name="Coutinho P."/>
            <person name="von Dohren H."/>
            <person name="Doonan J."/>
            <person name="Driessen A.J."/>
            <person name="Durek P."/>
            <person name="Espeso E."/>
            <person name="Fekete E."/>
            <person name="Flipphi M."/>
            <person name="Estrada C.G."/>
            <person name="Geysens S."/>
            <person name="Goldman G."/>
            <person name="de Groot P.W."/>
            <person name="Hansen K."/>
            <person name="Harris S.D."/>
            <person name="Heinekamp T."/>
            <person name="Helmstaedt K."/>
            <person name="Henrissat B."/>
            <person name="Hofmann G."/>
            <person name="Homan T."/>
            <person name="Horio T."/>
            <person name="Horiuchi H."/>
            <person name="James S."/>
            <person name="Jones M."/>
            <person name="Karaffa L."/>
            <person name="Karanyi Z."/>
            <person name="Kato M."/>
            <person name="Keller N."/>
            <person name="Kelly D.E."/>
            <person name="Kiel J.A."/>
            <person name="Kim J.M."/>
            <person name="van der Klei I.J."/>
            <person name="Klis F.M."/>
            <person name="Kovalchuk A."/>
            <person name="Krasevec N."/>
            <person name="Kubicek C.P."/>
            <person name="Liu B."/>
            <person name="Maccabe A."/>
            <person name="Meyer V."/>
            <person name="Mirabito P."/>
            <person name="Miskei M."/>
            <person name="Mos M."/>
            <person name="Mullins J."/>
            <person name="Nelson D.R."/>
            <person name="Nielsen J."/>
            <person name="Oakley B.R."/>
            <person name="Osmani S.A."/>
            <person name="Pakula T."/>
            <person name="Paszewski A."/>
            <person name="Paulsen I."/>
            <person name="Pilsyk S."/>
            <person name="Pocsi I."/>
            <person name="Punt P.J."/>
            <person name="Ram A.F."/>
            <person name="Ren Q."/>
            <person name="Robellet X."/>
            <person name="Robson G."/>
            <person name="Seiboth B."/>
            <person name="van Solingen P."/>
            <person name="Specht T."/>
            <person name="Sun J."/>
            <person name="Taheri-Talesh N."/>
            <person name="Takeshita N."/>
            <person name="Ussery D."/>
            <person name="vanKuyk P.A."/>
            <person name="Visser H."/>
            <person name="van de Vondervoort P.J."/>
            <person name="de Vries R.P."/>
            <person name="Walton J."/>
            <person name="Xiang X."/>
            <person name="Xiong Y."/>
            <person name="Zeng A.P."/>
            <person name="Brandt B.W."/>
            <person name="Cornell M.J."/>
            <person name="van den Hondel C.A."/>
            <person name="Visser J."/>
            <person name="Oliver S.G."/>
            <person name="Turner G."/>
        </authorList>
    </citation>
    <scope>GENOME REANNOTATION</scope>
    <source>
        <strain evidence="9">FGSC A4 / ATCC 38163 / CBS 112.46 / NRRL 194 / M139</strain>
    </source>
</reference>
<dbReference type="GO" id="GO:0051698">
    <property type="term" value="F:saccharopine oxidase activity"/>
    <property type="evidence" value="ECO:0000318"/>
    <property type="project" value="GO_Central"/>
</dbReference>
<dbReference type="InterPro" id="IPR045170">
    <property type="entry name" value="MTOX"/>
</dbReference>
<gene>
    <name evidence="8" type="ORF">ANIA_03870</name>
</gene>
<keyword evidence="3" id="KW-0285">Flavoprotein</keyword>
<dbReference type="RefSeq" id="XP_661474.2">
    <property type="nucleotide sequence ID" value="XM_656382.2"/>
</dbReference>
<evidence type="ECO:0000256" key="1">
    <source>
        <dbReference type="ARBA" id="ARBA00001974"/>
    </source>
</evidence>
<feature type="domain" description="FAD dependent oxidoreductase" evidence="7">
    <location>
        <begin position="10"/>
        <end position="157"/>
    </location>
</feature>
<reference evidence="9" key="1">
    <citation type="journal article" date="2005" name="Nature">
        <title>Sequencing of Aspergillus nidulans and comparative analysis with A. fumigatus and A. oryzae.</title>
        <authorList>
            <person name="Galagan J.E."/>
            <person name="Calvo S.E."/>
            <person name="Cuomo C."/>
            <person name="Ma L.J."/>
            <person name="Wortman J.R."/>
            <person name="Batzoglou S."/>
            <person name="Lee S.I."/>
            <person name="Basturkmen M."/>
            <person name="Spevak C.C."/>
            <person name="Clutterbuck J."/>
            <person name="Kapitonov V."/>
            <person name="Jurka J."/>
            <person name="Scazzocchio C."/>
            <person name="Farman M."/>
            <person name="Butler J."/>
            <person name="Purcell S."/>
            <person name="Harris S."/>
            <person name="Braus G.H."/>
            <person name="Draht O."/>
            <person name="Busch S."/>
            <person name="D'Enfert C."/>
            <person name="Bouchier C."/>
            <person name="Goldman G.H."/>
            <person name="Bell-Pedersen D."/>
            <person name="Griffiths-Jones S."/>
            <person name="Doonan J.H."/>
            <person name="Yu J."/>
            <person name="Vienken K."/>
            <person name="Pain A."/>
            <person name="Freitag M."/>
            <person name="Selker E.U."/>
            <person name="Archer D.B."/>
            <person name="Penalva M.A."/>
            <person name="Oakley B.R."/>
            <person name="Momany M."/>
            <person name="Tanaka T."/>
            <person name="Kumagai T."/>
            <person name="Asai K."/>
            <person name="Machida M."/>
            <person name="Nierman W.C."/>
            <person name="Denning D.W."/>
            <person name="Caddick M."/>
            <person name="Hynes M."/>
            <person name="Paoletti M."/>
            <person name="Fischer R."/>
            <person name="Miller B."/>
            <person name="Dyer P."/>
            <person name="Sachs M.S."/>
            <person name="Osmani S.A."/>
            <person name="Birren B.W."/>
        </authorList>
    </citation>
    <scope>NUCLEOTIDE SEQUENCE [LARGE SCALE GENOMIC DNA]</scope>
    <source>
        <strain evidence="9">FGSC A4 / ATCC 38163 / CBS 112.46 / NRRL 194 / M139</strain>
    </source>
</reference>
<evidence type="ECO:0000313" key="8">
    <source>
        <dbReference type="EMBL" id="CBF75201.1"/>
    </source>
</evidence>
<accession>C8V6G0</accession>
<evidence type="ECO:0000313" key="9">
    <source>
        <dbReference type="Proteomes" id="UP000000560"/>
    </source>
</evidence>
<evidence type="ECO:0000256" key="5">
    <source>
        <dbReference type="ARBA" id="ARBA00023002"/>
    </source>
</evidence>
<dbReference type="InParanoid" id="C8V6G0"/>
<dbReference type="GO" id="GO:0008115">
    <property type="term" value="F:sarcosine oxidase activity"/>
    <property type="evidence" value="ECO:0000318"/>
    <property type="project" value="GO_Central"/>
</dbReference>
<sequence>MVLSQLTQPIIVIGGGTFGTSTAYHLSIKGYTKVTVLDRFPIPSSEAAGNDINKVVRTEYPEPLCTKLASDARDIWRGPNGLFAALYHPSGWIIGATDRSTPSCLTEEIHEKWPIMSGDLEGWKSFWSPNAAWVNAREGIVRMAQKAIDAGVSLFGSKIILAAGAATGSSLDLENQIVAKGHVVGHIQLTPDEVDEFIDMPILDHMKEARHCGGLKLGFEWIETRICWDGDMADYHFLITPHLRHKNLDIAIGGSAHGFKFLPVIGKYLVEMLEGTLDPEIAKKWRWWPGLELSDYTTNPHPEKPEDLNDTVCLGGAS</sequence>